<organism evidence="1 2">
    <name type="scientific">Echinicola rosea</name>
    <dbReference type="NCBI Taxonomy" id="1807691"/>
    <lineage>
        <taxon>Bacteria</taxon>
        <taxon>Pseudomonadati</taxon>
        <taxon>Bacteroidota</taxon>
        <taxon>Cytophagia</taxon>
        <taxon>Cytophagales</taxon>
        <taxon>Cyclobacteriaceae</taxon>
        <taxon>Echinicola</taxon>
    </lineage>
</organism>
<gene>
    <name evidence="1" type="ORF">GCM10011339_19540</name>
</gene>
<proteinExistence type="predicted"/>
<evidence type="ECO:0000313" key="1">
    <source>
        <dbReference type="EMBL" id="GGF31421.1"/>
    </source>
</evidence>
<accession>A0ABQ1V169</accession>
<evidence type="ECO:0000313" key="2">
    <source>
        <dbReference type="Proteomes" id="UP000647339"/>
    </source>
</evidence>
<protein>
    <submittedName>
        <fullName evidence="1">Uncharacterized protein</fullName>
    </submittedName>
</protein>
<reference evidence="2" key="1">
    <citation type="journal article" date="2019" name="Int. J. Syst. Evol. Microbiol.">
        <title>The Global Catalogue of Microorganisms (GCM) 10K type strain sequencing project: providing services to taxonomists for standard genome sequencing and annotation.</title>
        <authorList>
            <consortium name="The Broad Institute Genomics Platform"/>
            <consortium name="The Broad Institute Genome Sequencing Center for Infectious Disease"/>
            <person name="Wu L."/>
            <person name="Ma J."/>
        </authorList>
    </citation>
    <scope>NUCLEOTIDE SEQUENCE [LARGE SCALE GENOMIC DNA]</scope>
    <source>
        <strain evidence="2">CGMCC 1.15407</strain>
    </source>
</reference>
<keyword evidence="2" id="KW-1185">Reference proteome</keyword>
<dbReference type="EMBL" id="BMIU01000008">
    <property type="protein sequence ID" value="GGF31421.1"/>
    <property type="molecule type" value="Genomic_DNA"/>
</dbReference>
<dbReference type="Proteomes" id="UP000647339">
    <property type="component" value="Unassembled WGS sequence"/>
</dbReference>
<sequence>MESAKKYEKVILELSKDEAIVFLERVSRFNQDDRSDSFQDQSEKRILWDIEACLEKEVTETFSSNYSKILARAREEVRD</sequence>
<comment type="caution">
    <text evidence="1">The sequence shown here is derived from an EMBL/GenBank/DDBJ whole genome shotgun (WGS) entry which is preliminary data.</text>
</comment>
<name>A0ABQ1V169_9BACT</name>
<dbReference type="RefSeq" id="WP_137403370.1">
    <property type="nucleotide sequence ID" value="NZ_BMIU01000008.1"/>
</dbReference>